<evidence type="ECO:0000313" key="2">
    <source>
        <dbReference type="Proteomes" id="UP001162480"/>
    </source>
</evidence>
<organism evidence="1 2">
    <name type="scientific">Octopus vulgaris</name>
    <name type="common">Common octopus</name>
    <dbReference type="NCBI Taxonomy" id="6645"/>
    <lineage>
        <taxon>Eukaryota</taxon>
        <taxon>Metazoa</taxon>
        <taxon>Spiralia</taxon>
        <taxon>Lophotrochozoa</taxon>
        <taxon>Mollusca</taxon>
        <taxon>Cephalopoda</taxon>
        <taxon>Coleoidea</taxon>
        <taxon>Octopodiformes</taxon>
        <taxon>Octopoda</taxon>
        <taxon>Incirrata</taxon>
        <taxon>Octopodidae</taxon>
        <taxon>Octopus</taxon>
    </lineage>
</organism>
<protein>
    <submittedName>
        <fullName evidence="1">Uncharacterized protein</fullName>
    </submittedName>
</protein>
<evidence type="ECO:0000313" key="1">
    <source>
        <dbReference type="EMBL" id="CAI9717490.1"/>
    </source>
</evidence>
<reference evidence="1" key="1">
    <citation type="submission" date="2023-08" db="EMBL/GenBank/DDBJ databases">
        <authorList>
            <person name="Alioto T."/>
            <person name="Alioto T."/>
            <person name="Gomez Garrido J."/>
        </authorList>
    </citation>
    <scope>NUCLEOTIDE SEQUENCE</scope>
</reference>
<accession>A0AA36AJS2</accession>
<proteinExistence type="predicted"/>
<name>A0AA36AJS2_OCTVU</name>
<dbReference type="AlphaFoldDB" id="A0AA36AJS2"/>
<dbReference type="EMBL" id="OX597815">
    <property type="protein sequence ID" value="CAI9717490.1"/>
    <property type="molecule type" value="Genomic_DNA"/>
</dbReference>
<dbReference type="Proteomes" id="UP001162480">
    <property type="component" value="Chromosome 2"/>
</dbReference>
<gene>
    <name evidence="1" type="ORF">OCTVUL_1B018186</name>
</gene>
<sequence length="142" mass="15740">MSISPELTSHISRNNKTSVYVQVSISMSNCSYSNYGNAVLMTLNENPRILFHPPYMSSPTTCSVRHLHSANSYQMSFAPAADESSDIQEESVKEEILDLREVSRGVDIKYTLDRALTNIGVSLNKIVKVATNEATAMAEKLH</sequence>
<keyword evidence="2" id="KW-1185">Reference proteome</keyword>